<keyword evidence="3" id="KW-1185">Reference proteome</keyword>
<evidence type="ECO:0000256" key="1">
    <source>
        <dbReference type="ARBA" id="ARBA00005397"/>
    </source>
</evidence>
<comment type="caution">
    <text evidence="2">The sequence shown here is derived from an EMBL/GenBank/DDBJ whole genome shotgun (WGS) entry which is preliminary data.</text>
</comment>
<dbReference type="EMBL" id="RLII01000009">
    <property type="protein sequence ID" value="RXE59048.1"/>
    <property type="molecule type" value="Genomic_DNA"/>
</dbReference>
<evidence type="ECO:0000313" key="3">
    <source>
        <dbReference type="Proteomes" id="UP000289166"/>
    </source>
</evidence>
<sequence length="208" mass="24467">MKIEKINENKIKVTISIDDLVERNIDLDTLNYNTPAAQELFWDMMEQAEMQFGFDASDSQICVEAVPDSDEGFVIIITKLDEDGEFESIQKYIKNRFRRSDLRVRKKTSRVSSSLVIYFFNDFNDLCQLSQKLRHIYSGESTLYRLKGIYYLILTKNSWSVENLNSFEFILNEFGSKVNNISFYEGYLNEYGEKIIEYNAVETINDYF</sequence>
<dbReference type="InterPro" id="IPR038471">
    <property type="entry name" value="MecA_C_sf"/>
</dbReference>
<protein>
    <submittedName>
        <fullName evidence="2">Adaptor protein MecA</fullName>
    </submittedName>
</protein>
<reference evidence="3" key="1">
    <citation type="submission" date="2018-11" db="EMBL/GenBank/DDBJ databases">
        <title>Genome sequencing of a novel mesophilic and cellulolytic organism within the genus Hungateiclostridium.</title>
        <authorList>
            <person name="Rettenmaier R."/>
            <person name="Liebl W."/>
            <person name="Zverlov V."/>
        </authorList>
    </citation>
    <scope>NUCLEOTIDE SEQUENCE [LARGE SCALE GENOMIC DNA]</scope>
    <source>
        <strain evidence="3">N2K1</strain>
    </source>
</reference>
<organism evidence="2 3">
    <name type="scientific">Acetivibrio mesophilus</name>
    <dbReference type="NCBI Taxonomy" id="2487273"/>
    <lineage>
        <taxon>Bacteria</taxon>
        <taxon>Bacillati</taxon>
        <taxon>Bacillota</taxon>
        <taxon>Clostridia</taxon>
        <taxon>Eubacteriales</taxon>
        <taxon>Oscillospiraceae</taxon>
        <taxon>Acetivibrio</taxon>
    </lineage>
</organism>
<dbReference type="AlphaFoldDB" id="A0A4Q0I459"/>
<dbReference type="Proteomes" id="UP000289166">
    <property type="component" value="Unassembled WGS sequence"/>
</dbReference>
<dbReference type="PANTHER" id="PTHR39161">
    <property type="entry name" value="ADAPTER PROTEIN MECA"/>
    <property type="match status" value="1"/>
</dbReference>
<accession>A0A4Q0I459</accession>
<comment type="similarity">
    <text evidence="1">Belongs to the MecA family.</text>
</comment>
<evidence type="ECO:0000313" key="2">
    <source>
        <dbReference type="EMBL" id="RXE59048.1"/>
    </source>
</evidence>
<dbReference type="InterPro" id="IPR008681">
    <property type="entry name" value="Neg-reg_MecA"/>
</dbReference>
<dbReference type="Pfam" id="PF05389">
    <property type="entry name" value="MecA"/>
    <property type="match status" value="1"/>
</dbReference>
<gene>
    <name evidence="2" type="ORF">EFD62_08770</name>
</gene>
<dbReference type="PANTHER" id="PTHR39161:SF2">
    <property type="entry name" value="ADAPTER PROTEIN MECA 2"/>
    <property type="match status" value="1"/>
</dbReference>
<dbReference type="Gene3D" id="3.30.70.1950">
    <property type="match status" value="1"/>
</dbReference>
<dbReference type="RefSeq" id="WP_069194390.1">
    <property type="nucleotide sequence ID" value="NZ_RLII01000009.1"/>
</dbReference>
<proteinExistence type="inferred from homology"/>
<dbReference type="OrthoDB" id="2085234at2"/>
<name>A0A4Q0I459_9FIRM</name>